<dbReference type="PROSITE" id="PS51044">
    <property type="entry name" value="ZF_SP_RING"/>
    <property type="match status" value="1"/>
</dbReference>
<dbReference type="GO" id="GO:0061665">
    <property type="term" value="F:SUMO ligase activity"/>
    <property type="evidence" value="ECO:0007669"/>
    <property type="project" value="TreeGrafter"/>
</dbReference>
<keyword evidence="9" id="KW-0539">Nucleus</keyword>
<dbReference type="InterPro" id="IPR026846">
    <property type="entry name" value="Nse2(Mms21)"/>
</dbReference>
<dbReference type="Pfam" id="PF11789">
    <property type="entry name" value="zf-Nse"/>
    <property type="match status" value="1"/>
</dbReference>
<comment type="pathway">
    <text evidence="2">Protein modification; protein sumoylation.</text>
</comment>
<evidence type="ECO:0000313" key="14">
    <source>
        <dbReference type="Proteomes" id="UP000013776"/>
    </source>
</evidence>
<evidence type="ECO:0000256" key="1">
    <source>
        <dbReference type="ARBA" id="ARBA00004123"/>
    </source>
</evidence>
<proteinExistence type="inferred from homology"/>
<evidence type="ECO:0000313" key="13">
    <source>
        <dbReference type="EMBL" id="CCG83611.1"/>
    </source>
</evidence>
<evidence type="ECO:0000256" key="7">
    <source>
        <dbReference type="ARBA" id="ARBA00022786"/>
    </source>
</evidence>
<keyword evidence="6 10" id="KW-0863">Zinc-finger</keyword>
<evidence type="ECO:0000259" key="12">
    <source>
        <dbReference type="PROSITE" id="PS51044"/>
    </source>
</evidence>
<dbReference type="GO" id="GO:0000724">
    <property type="term" value="P:double-strand break repair via homologous recombination"/>
    <property type="evidence" value="ECO:0007669"/>
    <property type="project" value="InterPro"/>
</dbReference>
<feature type="region of interest" description="Disordered" evidence="11">
    <location>
        <begin position="256"/>
        <end position="281"/>
    </location>
</feature>
<dbReference type="InterPro" id="IPR013083">
    <property type="entry name" value="Znf_RING/FYVE/PHD"/>
</dbReference>
<evidence type="ECO:0000256" key="3">
    <source>
        <dbReference type="ARBA" id="ARBA00008212"/>
    </source>
</evidence>
<dbReference type="EMBL" id="CAHR02000162">
    <property type="protein sequence ID" value="CCG83611.1"/>
    <property type="molecule type" value="Genomic_DNA"/>
</dbReference>
<dbReference type="eggNOG" id="KOG2979">
    <property type="taxonomic scope" value="Eukaryota"/>
</dbReference>
<reference evidence="13 14" key="1">
    <citation type="journal article" date="2013" name="MBio">
        <title>Genome sequencing of the plant pathogen Taphrina deformans, the causal agent of peach leaf curl.</title>
        <authorList>
            <person name="Cisse O.H."/>
            <person name="Almeida J.M.G.C.F."/>
            <person name="Fonseca A."/>
            <person name="Kumar A.A."/>
            <person name="Salojaervi J."/>
            <person name="Overmyer K."/>
            <person name="Hauser P.M."/>
            <person name="Pagni M."/>
        </authorList>
    </citation>
    <scope>NUCLEOTIDE SEQUENCE [LARGE SCALE GENOMIC DNA]</scope>
    <source>
        <strain evidence="14">PYCC 5710 / ATCC 11124 / CBS 356.35 / IMI 108563 / JCM 9778 / NBRC 8474</strain>
    </source>
</reference>
<keyword evidence="5" id="KW-0479">Metal-binding</keyword>
<dbReference type="Proteomes" id="UP000013776">
    <property type="component" value="Unassembled WGS sequence"/>
</dbReference>
<protein>
    <submittedName>
        <fullName evidence="13">E3 SUMO-protein ligase nse2</fullName>
    </submittedName>
</protein>
<dbReference type="STRING" id="1097556.R4XGI6"/>
<feature type="compositionally biased region" description="Acidic residues" evidence="11">
    <location>
        <begin position="258"/>
        <end position="270"/>
    </location>
</feature>
<dbReference type="GO" id="GO:0016874">
    <property type="term" value="F:ligase activity"/>
    <property type="evidence" value="ECO:0007669"/>
    <property type="project" value="UniProtKB-KW"/>
</dbReference>
<comment type="subcellular location">
    <subcellularLocation>
        <location evidence="1">Nucleus</location>
    </subcellularLocation>
</comment>
<dbReference type="OrthoDB" id="756301at2759"/>
<dbReference type="PANTHER" id="PTHR21330:SF1">
    <property type="entry name" value="E3 SUMO-PROTEIN LIGASE NSE2"/>
    <property type="match status" value="1"/>
</dbReference>
<dbReference type="GO" id="GO:0005634">
    <property type="term" value="C:nucleus"/>
    <property type="evidence" value="ECO:0007669"/>
    <property type="project" value="UniProtKB-SubCell"/>
</dbReference>
<feature type="domain" description="SP-RING-type" evidence="12">
    <location>
        <begin position="174"/>
        <end position="262"/>
    </location>
</feature>
<keyword evidence="14" id="KW-1185">Reference proteome</keyword>
<dbReference type="InterPro" id="IPR004181">
    <property type="entry name" value="Znf_MIZ"/>
</dbReference>
<gene>
    <name evidence="13" type="ORF">TAPDE_003930</name>
</gene>
<dbReference type="GO" id="GO:0008270">
    <property type="term" value="F:zinc ion binding"/>
    <property type="evidence" value="ECO:0007669"/>
    <property type="project" value="UniProtKB-KW"/>
</dbReference>
<accession>R4XGI6</accession>
<dbReference type="PANTHER" id="PTHR21330">
    <property type="entry name" value="E3 SUMO-PROTEIN LIGASE NSE2"/>
    <property type="match status" value="1"/>
</dbReference>
<comment type="similarity">
    <text evidence="3">Belongs to the NSE2 family.</text>
</comment>
<keyword evidence="7" id="KW-0833">Ubl conjugation pathway</keyword>
<comment type="caution">
    <text evidence="13">The sequence shown here is derived from an EMBL/GenBank/DDBJ whole genome shotgun (WGS) entry which is preliminary data.</text>
</comment>
<evidence type="ECO:0000256" key="4">
    <source>
        <dbReference type="ARBA" id="ARBA00022679"/>
    </source>
</evidence>
<evidence type="ECO:0000256" key="6">
    <source>
        <dbReference type="ARBA" id="ARBA00022771"/>
    </source>
</evidence>
<keyword evidence="8" id="KW-0862">Zinc</keyword>
<dbReference type="SUPFAM" id="SSF57850">
    <property type="entry name" value="RING/U-box"/>
    <property type="match status" value="1"/>
</dbReference>
<dbReference type="GO" id="GO:0030915">
    <property type="term" value="C:Smc5-Smc6 complex"/>
    <property type="evidence" value="ECO:0007669"/>
    <property type="project" value="InterPro"/>
</dbReference>
<keyword evidence="13" id="KW-0436">Ligase</keyword>
<organism evidence="13 14">
    <name type="scientific">Taphrina deformans (strain PYCC 5710 / ATCC 11124 / CBS 356.35 / IMI 108563 / JCM 9778 / NBRC 8474)</name>
    <name type="common">Peach leaf curl fungus</name>
    <name type="synonym">Lalaria deformans</name>
    <dbReference type="NCBI Taxonomy" id="1097556"/>
    <lineage>
        <taxon>Eukaryota</taxon>
        <taxon>Fungi</taxon>
        <taxon>Dikarya</taxon>
        <taxon>Ascomycota</taxon>
        <taxon>Taphrinomycotina</taxon>
        <taxon>Taphrinomycetes</taxon>
        <taxon>Taphrinales</taxon>
        <taxon>Taphrinaceae</taxon>
        <taxon>Taphrina</taxon>
    </lineage>
</organism>
<dbReference type="VEuPathDB" id="FungiDB:TAPDE_003930"/>
<dbReference type="GO" id="GO:0016925">
    <property type="term" value="P:protein sumoylation"/>
    <property type="evidence" value="ECO:0007669"/>
    <property type="project" value="UniProtKB-UniPathway"/>
</dbReference>
<evidence type="ECO:0000256" key="2">
    <source>
        <dbReference type="ARBA" id="ARBA00004718"/>
    </source>
</evidence>
<evidence type="ECO:0000256" key="8">
    <source>
        <dbReference type="ARBA" id="ARBA00022833"/>
    </source>
</evidence>
<evidence type="ECO:0000256" key="11">
    <source>
        <dbReference type="SAM" id="MobiDB-lite"/>
    </source>
</evidence>
<keyword evidence="4" id="KW-0808">Transferase</keyword>
<dbReference type="UniPathway" id="UPA00886"/>
<evidence type="ECO:0000256" key="10">
    <source>
        <dbReference type="PROSITE-ProRule" id="PRU00452"/>
    </source>
</evidence>
<evidence type="ECO:0000256" key="9">
    <source>
        <dbReference type="ARBA" id="ARBA00023242"/>
    </source>
</evidence>
<dbReference type="AlphaFoldDB" id="R4XGI6"/>
<evidence type="ECO:0000256" key="5">
    <source>
        <dbReference type="ARBA" id="ARBA00022723"/>
    </source>
</evidence>
<name>R4XGI6_TAPDE</name>
<dbReference type="CDD" id="cd16651">
    <property type="entry name" value="SPL-RING_NSE2"/>
    <property type="match status" value="1"/>
</dbReference>
<sequence length="281" mass="31125">MPSVMPAPTQSQLVLPARIKRSALHRLATSRNPLEDHCATCLETLAFVGECEATWNGSGSRVEEVEEAVKEVIEVREDGVRVKDSVAALMADHNDGDDDDDDGVAVGDAATAVLERIEVGKGEYRDKSAVERYGAVPAYDAFKRRVFDVQFPESPYPGTASFLLPRRARRTTGDDDDGEPEMTYRAKRNLKCPITMMTLHHPMRSTVCVHVYSRDALAEMLARNRGTIHCPVAGCDKTLTADTVERDRVMERRVRVQEDEEAREGEELSSDVDGSAVLDVF</sequence>
<dbReference type="Gene3D" id="3.30.40.10">
    <property type="entry name" value="Zinc/RING finger domain, C3HC4 (zinc finger)"/>
    <property type="match status" value="1"/>
</dbReference>